<evidence type="ECO:0000313" key="2">
    <source>
        <dbReference type="EMBL" id="ESQ44804.1"/>
    </source>
</evidence>
<evidence type="ECO:0000256" key="1">
    <source>
        <dbReference type="SAM" id="MobiDB-lite"/>
    </source>
</evidence>
<dbReference type="KEGG" id="eus:EUTSA_v10003306mg"/>
<accession>V4LM20</accession>
<gene>
    <name evidence="2" type="ORF">EUTSA_v10003306mg</name>
</gene>
<proteinExistence type="predicted"/>
<organism evidence="2 3">
    <name type="scientific">Eutrema salsugineum</name>
    <name type="common">Saltwater cress</name>
    <name type="synonym">Sisymbrium salsugineum</name>
    <dbReference type="NCBI Taxonomy" id="72664"/>
    <lineage>
        <taxon>Eukaryota</taxon>
        <taxon>Viridiplantae</taxon>
        <taxon>Streptophyta</taxon>
        <taxon>Embryophyta</taxon>
        <taxon>Tracheophyta</taxon>
        <taxon>Spermatophyta</taxon>
        <taxon>Magnoliopsida</taxon>
        <taxon>eudicotyledons</taxon>
        <taxon>Gunneridae</taxon>
        <taxon>Pentapetalae</taxon>
        <taxon>rosids</taxon>
        <taxon>malvids</taxon>
        <taxon>Brassicales</taxon>
        <taxon>Brassicaceae</taxon>
        <taxon>Eutremeae</taxon>
        <taxon>Eutrema</taxon>
    </lineage>
</organism>
<keyword evidence="3" id="KW-1185">Reference proteome</keyword>
<sequence length="69" mass="7965">MMTMVNRAELERLDGTGDFSLWTIWRMAHLGVSGLHEVVLNYNFENEVPVTKKEGKKQSTKKTNQSEPR</sequence>
<reference evidence="2 3" key="1">
    <citation type="journal article" date="2013" name="Front. Plant Sci.">
        <title>The Reference Genome of the Halophytic Plant Eutrema salsugineum.</title>
        <authorList>
            <person name="Yang R."/>
            <person name="Jarvis D.E."/>
            <person name="Chen H."/>
            <person name="Beilstein M.A."/>
            <person name="Grimwood J."/>
            <person name="Jenkins J."/>
            <person name="Shu S."/>
            <person name="Prochnik S."/>
            <person name="Xin M."/>
            <person name="Ma C."/>
            <person name="Schmutz J."/>
            <person name="Wing R.A."/>
            <person name="Mitchell-Olds T."/>
            <person name="Schumaker K.S."/>
            <person name="Wang X."/>
        </authorList>
    </citation>
    <scope>NUCLEOTIDE SEQUENCE [LARGE SCALE GENOMIC DNA]</scope>
</reference>
<dbReference type="AlphaFoldDB" id="V4LM20"/>
<dbReference type="EMBL" id="KI517441">
    <property type="protein sequence ID" value="ESQ44804.1"/>
    <property type="molecule type" value="Genomic_DNA"/>
</dbReference>
<dbReference type="Gramene" id="ESQ44804">
    <property type="protein sequence ID" value="ESQ44804"/>
    <property type="gene ID" value="EUTSA_v10003306mg"/>
</dbReference>
<protein>
    <submittedName>
        <fullName evidence="2">Uncharacterized protein</fullName>
    </submittedName>
</protein>
<name>V4LM20_EUTSA</name>
<dbReference type="Proteomes" id="UP000030689">
    <property type="component" value="Unassembled WGS sequence"/>
</dbReference>
<evidence type="ECO:0000313" key="3">
    <source>
        <dbReference type="Proteomes" id="UP000030689"/>
    </source>
</evidence>
<feature type="region of interest" description="Disordered" evidence="1">
    <location>
        <begin position="49"/>
        <end position="69"/>
    </location>
</feature>